<dbReference type="Proteomes" id="UP000772434">
    <property type="component" value="Unassembled WGS sequence"/>
</dbReference>
<organism evidence="1 2">
    <name type="scientific">Rhodocollybia butyracea</name>
    <dbReference type="NCBI Taxonomy" id="206335"/>
    <lineage>
        <taxon>Eukaryota</taxon>
        <taxon>Fungi</taxon>
        <taxon>Dikarya</taxon>
        <taxon>Basidiomycota</taxon>
        <taxon>Agaricomycotina</taxon>
        <taxon>Agaricomycetes</taxon>
        <taxon>Agaricomycetidae</taxon>
        <taxon>Agaricales</taxon>
        <taxon>Marasmiineae</taxon>
        <taxon>Omphalotaceae</taxon>
        <taxon>Rhodocollybia</taxon>
    </lineage>
</organism>
<evidence type="ECO:0000313" key="1">
    <source>
        <dbReference type="EMBL" id="KAF9064459.1"/>
    </source>
</evidence>
<dbReference type="AlphaFoldDB" id="A0A9P5U3F0"/>
<keyword evidence="2" id="KW-1185">Reference proteome</keyword>
<gene>
    <name evidence="1" type="ORF">BDP27DRAFT_162640</name>
</gene>
<protein>
    <submittedName>
        <fullName evidence="1">Uncharacterized protein</fullName>
    </submittedName>
</protein>
<dbReference type="EMBL" id="JADNRY010000123">
    <property type="protein sequence ID" value="KAF9064459.1"/>
    <property type="molecule type" value="Genomic_DNA"/>
</dbReference>
<evidence type="ECO:0000313" key="2">
    <source>
        <dbReference type="Proteomes" id="UP000772434"/>
    </source>
</evidence>
<sequence length="161" mass="18760">MVICTQCVLRSWVHEPSYDRYQPGRLDKMIFNKDIDGVFVEMSYRYRKILDTICCPLELANVGMRGIFTFMRLGDLSGKRIYPEEAQLMVPVLNKVVPLIKDTEDFDNLQECVGQLRDMFAKCRDGYYIRWKTNYGKKKTCTGPILILCVSRIAYLYSPAM</sequence>
<comment type="caution">
    <text evidence="1">The sequence shown here is derived from an EMBL/GenBank/DDBJ whole genome shotgun (WGS) entry which is preliminary data.</text>
</comment>
<accession>A0A9P5U3F0</accession>
<reference evidence="1" key="1">
    <citation type="submission" date="2020-11" db="EMBL/GenBank/DDBJ databases">
        <authorList>
            <consortium name="DOE Joint Genome Institute"/>
            <person name="Ahrendt S."/>
            <person name="Riley R."/>
            <person name="Andreopoulos W."/>
            <person name="Labutti K."/>
            <person name="Pangilinan J."/>
            <person name="Ruiz-Duenas F.J."/>
            <person name="Barrasa J.M."/>
            <person name="Sanchez-Garcia M."/>
            <person name="Camarero S."/>
            <person name="Miyauchi S."/>
            <person name="Serrano A."/>
            <person name="Linde D."/>
            <person name="Babiker R."/>
            <person name="Drula E."/>
            <person name="Ayuso-Fernandez I."/>
            <person name="Pacheco R."/>
            <person name="Padilla G."/>
            <person name="Ferreira P."/>
            <person name="Barriuso J."/>
            <person name="Kellner H."/>
            <person name="Castanera R."/>
            <person name="Alfaro M."/>
            <person name="Ramirez L."/>
            <person name="Pisabarro A.G."/>
            <person name="Kuo A."/>
            <person name="Tritt A."/>
            <person name="Lipzen A."/>
            <person name="He G."/>
            <person name="Yan M."/>
            <person name="Ng V."/>
            <person name="Cullen D."/>
            <person name="Martin F."/>
            <person name="Rosso M.-N."/>
            <person name="Henrissat B."/>
            <person name="Hibbett D."/>
            <person name="Martinez A.T."/>
            <person name="Grigoriev I.V."/>
        </authorList>
    </citation>
    <scope>NUCLEOTIDE SEQUENCE</scope>
    <source>
        <strain evidence="1">AH 40177</strain>
    </source>
</reference>
<proteinExistence type="predicted"/>
<name>A0A9P5U3F0_9AGAR</name>